<protein>
    <submittedName>
        <fullName evidence="1">Uncharacterized protein</fullName>
    </submittedName>
</protein>
<proteinExistence type="predicted"/>
<gene>
    <name evidence="1" type="ORF">LEP1GSC179_3862</name>
</gene>
<evidence type="ECO:0000313" key="1">
    <source>
        <dbReference type="EMBL" id="EKO32892.1"/>
    </source>
</evidence>
<dbReference type="EMBL" id="AHON02000062">
    <property type="protein sequence ID" value="EKO32892.1"/>
    <property type="molecule type" value="Genomic_DNA"/>
</dbReference>
<name>A0A0E2BC23_9LEPT</name>
<accession>A0A0E2BC23</accession>
<keyword evidence="2" id="KW-1185">Reference proteome</keyword>
<dbReference type="AlphaFoldDB" id="A0A0E2BC23"/>
<sequence>MPGKTHCSSSFFYEKLRYNQKNKEEKDGFIKSEFFDSKIY</sequence>
<dbReference type="Proteomes" id="UP000006329">
    <property type="component" value="Unassembled WGS sequence"/>
</dbReference>
<comment type="caution">
    <text evidence="1">The sequence shown here is derived from an EMBL/GenBank/DDBJ whole genome shotgun (WGS) entry which is preliminary data.</text>
</comment>
<reference evidence="1" key="1">
    <citation type="submission" date="2012-10" db="EMBL/GenBank/DDBJ databases">
        <authorList>
            <person name="Harkins D.M."/>
            <person name="Durkin A.S."/>
            <person name="Brinkac L.M."/>
            <person name="Haft D.H."/>
            <person name="Selengut J.D."/>
            <person name="Sanka R."/>
            <person name="DePew J."/>
            <person name="Purushe J."/>
            <person name="Matthias M.A."/>
            <person name="Vinetz J.M."/>
            <person name="Sutton G.G."/>
            <person name="Nierman W.C."/>
            <person name="Fouts D.E."/>
        </authorList>
    </citation>
    <scope>NUCLEOTIDE SEQUENCE [LARGE SCALE GENOMIC DNA]</scope>
    <source>
        <strain evidence="1">MOR084</strain>
    </source>
</reference>
<evidence type="ECO:0000313" key="2">
    <source>
        <dbReference type="Proteomes" id="UP000006329"/>
    </source>
</evidence>
<organism evidence="1 2">
    <name type="scientific">Leptospira santarosai str. MOR084</name>
    <dbReference type="NCBI Taxonomy" id="1049984"/>
    <lineage>
        <taxon>Bacteria</taxon>
        <taxon>Pseudomonadati</taxon>
        <taxon>Spirochaetota</taxon>
        <taxon>Spirochaetia</taxon>
        <taxon>Leptospirales</taxon>
        <taxon>Leptospiraceae</taxon>
        <taxon>Leptospira</taxon>
    </lineage>
</organism>